<evidence type="ECO:0000256" key="6">
    <source>
        <dbReference type="ARBA" id="ARBA00022777"/>
    </source>
</evidence>
<dbReference type="GO" id="GO:0005886">
    <property type="term" value="C:plasma membrane"/>
    <property type="evidence" value="ECO:0007669"/>
    <property type="project" value="TreeGrafter"/>
</dbReference>
<keyword evidence="5" id="KW-0598">Phosphotransferase system</keyword>
<feature type="domain" description="PTS EIIA type-2" evidence="7">
    <location>
        <begin position="4"/>
        <end position="144"/>
    </location>
</feature>
<keyword evidence="6" id="KW-0418">Kinase</keyword>
<evidence type="ECO:0000313" key="8">
    <source>
        <dbReference type="EMBL" id="HFH28214.1"/>
    </source>
</evidence>
<dbReference type="Gene3D" id="3.40.930.10">
    <property type="entry name" value="Mannitol-specific EII, Chain A"/>
    <property type="match status" value="1"/>
</dbReference>
<keyword evidence="1" id="KW-0813">Transport</keyword>
<proteinExistence type="predicted"/>
<evidence type="ECO:0000256" key="1">
    <source>
        <dbReference type="ARBA" id="ARBA00022448"/>
    </source>
</evidence>
<dbReference type="InterPro" id="IPR050893">
    <property type="entry name" value="Sugar_PTS"/>
</dbReference>
<dbReference type="CDD" id="cd00211">
    <property type="entry name" value="PTS_IIA_fru"/>
    <property type="match status" value="1"/>
</dbReference>
<dbReference type="EMBL" id="DSVL01000052">
    <property type="protein sequence ID" value="HFH28214.1"/>
    <property type="molecule type" value="Genomic_DNA"/>
</dbReference>
<dbReference type="Pfam" id="PF00359">
    <property type="entry name" value="PTS_EIIA_2"/>
    <property type="match status" value="1"/>
</dbReference>
<dbReference type="AlphaFoldDB" id="A0A7C3EBN4"/>
<comment type="caution">
    <text evidence="8">The sequence shown here is derived from an EMBL/GenBank/DDBJ whole genome shotgun (WGS) entry which is preliminary data.</text>
</comment>
<dbReference type="GO" id="GO:0009401">
    <property type="term" value="P:phosphoenolpyruvate-dependent sugar phosphotransferase system"/>
    <property type="evidence" value="ECO:0007669"/>
    <property type="project" value="UniProtKB-KW"/>
</dbReference>
<dbReference type="GO" id="GO:0016301">
    <property type="term" value="F:kinase activity"/>
    <property type="evidence" value="ECO:0007669"/>
    <property type="project" value="UniProtKB-KW"/>
</dbReference>
<dbReference type="SUPFAM" id="SSF55804">
    <property type="entry name" value="Phoshotransferase/anion transport protein"/>
    <property type="match status" value="1"/>
</dbReference>
<evidence type="ECO:0000256" key="2">
    <source>
        <dbReference type="ARBA" id="ARBA00022553"/>
    </source>
</evidence>
<protein>
    <submittedName>
        <fullName evidence="8">PTS mannitol transporter subunit IIA</fullName>
    </submittedName>
</protein>
<dbReference type="PROSITE" id="PS00372">
    <property type="entry name" value="PTS_EIIA_TYPE_2_HIS"/>
    <property type="match status" value="1"/>
</dbReference>
<dbReference type="InterPro" id="IPR002178">
    <property type="entry name" value="PTS_EIIA_type-2_dom"/>
</dbReference>
<keyword evidence="2" id="KW-0597">Phosphoprotein</keyword>
<organism evidence="8">
    <name type="scientific">Gracilinema caldarium</name>
    <dbReference type="NCBI Taxonomy" id="215591"/>
    <lineage>
        <taxon>Bacteria</taxon>
        <taxon>Pseudomonadati</taxon>
        <taxon>Spirochaetota</taxon>
        <taxon>Spirochaetia</taxon>
        <taxon>Spirochaetales</taxon>
        <taxon>Breznakiellaceae</taxon>
        <taxon>Gracilinema</taxon>
    </lineage>
</organism>
<keyword evidence="3" id="KW-0762">Sugar transport</keyword>
<dbReference type="InterPro" id="IPR016152">
    <property type="entry name" value="PTrfase/Anion_transptr"/>
</dbReference>
<reference evidence="8" key="1">
    <citation type="journal article" date="2020" name="mSystems">
        <title>Genome- and Community-Level Interaction Insights into Carbon Utilization and Element Cycling Functions of Hydrothermarchaeota in Hydrothermal Sediment.</title>
        <authorList>
            <person name="Zhou Z."/>
            <person name="Liu Y."/>
            <person name="Xu W."/>
            <person name="Pan J."/>
            <person name="Luo Z.H."/>
            <person name="Li M."/>
        </authorList>
    </citation>
    <scope>NUCLEOTIDE SEQUENCE [LARGE SCALE GENOMIC DNA]</scope>
    <source>
        <strain evidence="8">SpSt-503</strain>
    </source>
</reference>
<evidence type="ECO:0000256" key="5">
    <source>
        <dbReference type="ARBA" id="ARBA00022683"/>
    </source>
</evidence>
<dbReference type="PROSITE" id="PS51094">
    <property type="entry name" value="PTS_EIIA_TYPE_2"/>
    <property type="match status" value="1"/>
</dbReference>
<dbReference type="PANTHER" id="PTHR30181">
    <property type="entry name" value="MANNITOL PERMEASE IIC COMPONENT"/>
    <property type="match status" value="1"/>
</dbReference>
<name>A0A7C3EBN4_9SPIR</name>
<keyword evidence="4" id="KW-0808">Transferase</keyword>
<evidence type="ECO:0000259" key="7">
    <source>
        <dbReference type="PROSITE" id="PS51094"/>
    </source>
</evidence>
<gene>
    <name evidence="8" type="ORF">ENS59_01685</name>
</gene>
<sequence>MYEAMLSENNIRLDASFSSKDEAIRACGELLLKAGYIEPGYVDAMVQRDSISTTYVGNGVAVPHGTEAAKPLVKKTGLAIIQVPGGVDFGKGRIAKLLIAVAAQGNEHIDLLTNIAQICIDDAKLNKMLKAQSAKEIMDVIRTMEKQ</sequence>
<evidence type="ECO:0000256" key="4">
    <source>
        <dbReference type="ARBA" id="ARBA00022679"/>
    </source>
</evidence>
<dbReference type="PANTHER" id="PTHR30181:SF2">
    <property type="entry name" value="PTS SYSTEM MANNITOL-SPECIFIC EIICBA COMPONENT"/>
    <property type="match status" value="1"/>
</dbReference>
<accession>A0A7C3EBN4</accession>
<evidence type="ECO:0000256" key="3">
    <source>
        <dbReference type="ARBA" id="ARBA00022597"/>
    </source>
</evidence>
<dbReference type="GO" id="GO:0090563">
    <property type="term" value="F:protein-phosphocysteine-sugar phosphotransferase activity"/>
    <property type="evidence" value="ECO:0007669"/>
    <property type="project" value="TreeGrafter"/>
</dbReference>